<dbReference type="EMBL" id="BPWL01000009">
    <property type="protein sequence ID" value="GJJ14001.1"/>
    <property type="molecule type" value="Genomic_DNA"/>
</dbReference>
<dbReference type="PANTHER" id="PTHR12834">
    <property type="entry name" value="SIGNAL RECOGNITION PARTICLE 9 KDA PROTEIN"/>
    <property type="match status" value="1"/>
</dbReference>
<dbReference type="GO" id="GO:0008312">
    <property type="term" value="F:7S RNA binding"/>
    <property type="evidence" value="ECO:0007669"/>
    <property type="project" value="InterPro"/>
</dbReference>
<evidence type="ECO:0000313" key="2">
    <source>
        <dbReference type="EMBL" id="GJJ14001.1"/>
    </source>
</evidence>
<keyword evidence="3" id="KW-1185">Reference proteome</keyword>
<dbReference type="Gene3D" id="3.30.720.10">
    <property type="entry name" value="Signal recognition particle alu RNA binding heterodimer, srp9/1"/>
    <property type="match status" value="1"/>
</dbReference>
<dbReference type="SUPFAM" id="SSF54762">
    <property type="entry name" value="Signal recognition particle alu RNA binding heterodimer, SRP9/14"/>
    <property type="match status" value="1"/>
</dbReference>
<gene>
    <name evidence="2" type="ORF">Clacol_008258</name>
</gene>
<dbReference type="GO" id="GO:0006614">
    <property type="term" value="P:SRP-dependent cotranslational protein targeting to membrane"/>
    <property type="evidence" value="ECO:0007669"/>
    <property type="project" value="InterPro"/>
</dbReference>
<dbReference type="Pfam" id="PF05486">
    <property type="entry name" value="SRP9-21"/>
    <property type="match status" value="1"/>
</dbReference>
<dbReference type="PANTHER" id="PTHR12834:SF12">
    <property type="entry name" value="SIGNAL RECOGNITION PARTICLE 9 KDA PROTEIN"/>
    <property type="match status" value="1"/>
</dbReference>
<evidence type="ECO:0000313" key="3">
    <source>
        <dbReference type="Proteomes" id="UP001050691"/>
    </source>
</evidence>
<proteinExistence type="predicted"/>
<dbReference type="InterPro" id="IPR039432">
    <property type="entry name" value="SRP9_dom"/>
</dbReference>
<dbReference type="GO" id="GO:0005786">
    <property type="term" value="C:signal recognition particle, endoplasmic reticulum targeting"/>
    <property type="evidence" value="ECO:0007669"/>
    <property type="project" value="TreeGrafter"/>
</dbReference>
<sequence>MVYITNWQQFQEAAESLYKKSPVKTRYCVKWRASEGHLVLKITDDNTCIKYKTHSSIFLNRFEALNLNLMKQIQNKRATPVDSPSIQSGVIEGVSTIVSASATLASGITTTNTSSATAGIKKKKPKKKK</sequence>
<organism evidence="2 3">
    <name type="scientific">Clathrus columnatus</name>
    <dbReference type="NCBI Taxonomy" id="1419009"/>
    <lineage>
        <taxon>Eukaryota</taxon>
        <taxon>Fungi</taxon>
        <taxon>Dikarya</taxon>
        <taxon>Basidiomycota</taxon>
        <taxon>Agaricomycotina</taxon>
        <taxon>Agaricomycetes</taxon>
        <taxon>Phallomycetidae</taxon>
        <taxon>Phallales</taxon>
        <taxon>Clathraceae</taxon>
        <taxon>Clathrus</taxon>
    </lineage>
</organism>
<dbReference type="InterPro" id="IPR039914">
    <property type="entry name" value="SRP9-like"/>
</dbReference>
<protein>
    <recommendedName>
        <fullName evidence="1">SRP9 domain-containing protein</fullName>
    </recommendedName>
</protein>
<accession>A0AAV5ANL4</accession>
<name>A0AAV5ANL4_9AGAM</name>
<dbReference type="AlphaFoldDB" id="A0AAV5ANL4"/>
<dbReference type="FunFam" id="3.30.720.10:FF:000008">
    <property type="entry name" value="Unplaced genomic scaffold supercont1.11, whole genome shotgun sequence"/>
    <property type="match status" value="1"/>
</dbReference>
<feature type="domain" description="SRP9" evidence="1">
    <location>
        <begin position="5"/>
        <end position="72"/>
    </location>
</feature>
<evidence type="ECO:0000259" key="1">
    <source>
        <dbReference type="Pfam" id="PF05486"/>
    </source>
</evidence>
<dbReference type="InterPro" id="IPR009018">
    <property type="entry name" value="Signal_recog_particle_SRP9/14"/>
</dbReference>
<reference evidence="2" key="1">
    <citation type="submission" date="2021-10" db="EMBL/GenBank/DDBJ databases">
        <title>De novo Genome Assembly of Clathrus columnatus (Basidiomycota, Fungi) Using Illumina and Nanopore Sequence Data.</title>
        <authorList>
            <person name="Ogiso-Tanaka E."/>
            <person name="Itagaki H."/>
            <person name="Hosoya T."/>
            <person name="Hosaka K."/>
        </authorList>
    </citation>
    <scope>NUCLEOTIDE SEQUENCE</scope>
    <source>
        <strain evidence="2">MO-923</strain>
    </source>
</reference>
<comment type="caution">
    <text evidence="2">The sequence shown here is derived from an EMBL/GenBank/DDBJ whole genome shotgun (WGS) entry which is preliminary data.</text>
</comment>
<dbReference type="Proteomes" id="UP001050691">
    <property type="component" value="Unassembled WGS sequence"/>
</dbReference>